<dbReference type="AlphaFoldDB" id="A0A4S8Q5H1"/>
<keyword evidence="2" id="KW-1185">Reference proteome</keyword>
<proteinExistence type="predicted"/>
<comment type="caution">
    <text evidence="1">The sequence shown here is derived from an EMBL/GenBank/DDBJ whole genome shotgun (WGS) entry which is preliminary data.</text>
</comment>
<dbReference type="EMBL" id="STGY01000066">
    <property type="protein sequence ID" value="THV39503.1"/>
    <property type="molecule type" value="Genomic_DNA"/>
</dbReference>
<dbReference type="RefSeq" id="WP_136535921.1">
    <property type="nucleotide sequence ID" value="NZ_STGY01000066.1"/>
</dbReference>
<dbReference type="Proteomes" id="UP000308760">
    <property type="component" value="Unassembled WGS sequence"/>
</dbReference>
<reference evidence="2" key="1">
    <citation type="submission" date="2019-04" db="EMBL/GenBank/DDBJ databases">
        <title>Nocardioides xinjiangensis sp. nov.</title>
        <authorList>
            <person name="Liu S."/>
        </authorList>
    </citation>
    <scope>NUCLEOTIDE SEQUENCE [LARGE SCALE GENOMIC DNA]</scope>
    <source>
        <strain evidence="2">18</strain>
    </source>
</reference>
<sequence>MSWTKRSGLDWVALVLDPERGLDASAEREARLCIAGWQHFARKYRLDFRAELGAEDLSEVGEIGEVLFALGGLGFPVSRVRGWTQGTWEGRRCYGFHALDATEAGSIFQLRFTATRLAREFPDVVQHRLLDTGSSLARTWHPRRDDYRVYSPPEPPRPAPRQRGRIGRMAAEALDKFFKPIPRQLHTDRLKFAKEVALAGDRCGVDLFRYPWAVKGSWLVTWKSDGTSGDGHPQRAKFMDHLTELATCLEQTPSKTR</sequence>
<name>A0A4S8Q5H1_9ACTN</name>
<organism evidence="1 2">
    <name type="scientific">Glycomyces buryatensis</name>
    <dbReference type="NCBI Taxonomy" id="2570927"/>
    <lineage>
        <taxon>Bacteria</taxon>
        <taxon>Bacillati</taxon>
        <taxon>Actinomycetota</taxon>
        <taxon>Actinomycetes</taxon>
        <taxon>Glycomycetales</taxon>
        <taxon>Glycomycetaceae</taxon>
        <taxon>Glycomyces</taxon>
    </lineage>
</organism>
<accession>A0A4S8Q5H1</accession>
<protein>
    <submittedName>
        <fullName evidence="1">Uncharacterized protein</fullName>
    </submittedName>
</protein>
<evidence type="ECO:0000313" key="1">
    <source>
        <dbReference type="EMBL" id="THV39503.1"/>
    </source>
</evidence>
<dbReference type="OrthoDB" id="5180108at2"/>
<reference evidence="1 2" key="2">
    <citation type="submission" date="2019-05" db="EMBL/GenBank/DDBJ databases">
        <title>Glycomyces buryatensis sp. nov.</title>
        <authorList>
            <person name="Nikitina E."/>
        </authorList>
    </citation>
    <scope>NUCLEOTIDE SEQUENCE [LARGE SCALE GENOMIC DNA]</scope>
    <source>
        <strain evidence="1 2">18</strain>
    </source>
</reference>
<evidence type="ECO:0000313" key="2">
    <source>
        <dbReference type="Proteomes" id="UP000308760"/>
    </source>
</evidence>
<gene>
    <name evidence="1" type="ORF">FAB82_18010</name>
</gene>